<evidence type="ECO:0000256" key="3">
    <source>
        <dbReference type="ARBA" id="ARBA00022898"/>
    </source>
</evidence>
<proteinExistence type="inferred from homology"/>
<dbReference type="EC" id="4.4.1.13" evidence="2"/>
<dbReference type="GO" id="GO:0008483">
    <property type="term" value="F:transaminase activity"/>
    <property type="evidence" value="ECO:0007669"/>
    <property type="project" value="UniProtKB-KW"/>
</dbReference>
<feature type="domain" description="Aminotransferase class I/classII large" evidence="6">
    <location>
        <begin position="31"/>
        <end position="378"/>
    </location>
</feature>
<dbReference type="GO" id="GO:0030170">
    <property type="term" value="F:pyridoxal phosphate binding"/>
    <property type="evidence" value="ECO:0007669"/>
    <property type="project" value="InterPro"/>
</dbReference>
<evidence type="ECO:0000259" key="6">
    <source>
        <dbReference type="Pfam" id="PF00155"/>
    </source>
</evidence>
<dbReference type="PANTHER" id="PTHR43525">
    <property type="entry name" value="PROTEIN MALY"/>
    <property type="match status" value="1"/>
</dbReference>
<dbReference type="NCBIfam" id="TIGR04350">
    <property type="entry name" value="C_S_lyase_PatB"/>
    <property type="match status" value="1"/>
</dbReference>
<evidence type="ECO:0000256" key="4">
    <source>
        <dbReference type="ARBA" id="ARBA00023239"/>
    </source>
</evidence>
<evidence type="ECO:0000256" key="2">
    <source>
        <dbReference type="ARBA" id="ARBA00012224"/>
    </source>
</evidence>
<gene>
    <name evidence="7" type="ORF">IAA84_05585</name>
</gene>
<dbReference type="SUPFAM" id="SSF53383">
    <property type="entry name" value="PLP-dependent transferases"/>
    <property type="match status" value="1"/>
</dbReference>
<dbReference type="AlphaFoldDB" id="A0A9D1K5H1"/>
<dbReference type="Proteomes" id="UP000824140">
    <property type="component" value="Unassembled WGS sequence"/>
</dbReference>
<dbReference type="CDD" id="cd00609">
    <property type="entry name" value="AAT_like"/>
    <property type="match status" value="1"/>
</dbReference>
<reference evidence="7" key="2">
    <citation type="journal article" date="2021" name="PeerJ">
        <title>Extensive microbial diversity within the chicken gut microbiome revealed by metagenomics and culture.</title>
        <authorList>
            <person name="Gilroy R."/>
            <person name="Ravi A."/>
            <person name="Getino M."/>
            <person name="Pursley I."/>
            <person name="Horton D.L."/>
            <person name="Alikhan N.F."/>
            <person name="Baker D."/>
            <person name="Gharbi K."/>
            <person name="Hall N."/>
            <person name="Watson M."/>
            <person name="Adriaenssens E.M."/>
            <person name="Foster-Nyarko E."/>
            <person name="Jarju S."/>
            <person name="Secka A."/>
            <person name="Antonio M."/>
            <person name="Oren A."/>
            <person name="Chaudhuri R.R."/>
            <person name="La Ragione R."/>
            <person name="Hildebrand F."/>
            <person name="Pallen M.J."/>
        </authorList>
    </citation>
    <scope>NUCLEOTIDE SEQUENCE</scope>
    <source>
        <strain evidence="7">13766</strain>
    </source>
</reference>
<dbReference type="InterPro" id="IPR027619">
    <property type="entry name" value="C-S_lyase_PatB-like"/>
</dbReference>
<sequence>MFAFDTLIDRSQTGAVKWERRTEAEKRAGIVAMSVADMEFGVAPCVREAVVRAAEHGVYGYTDPNERYFAAVKRWMALRHGWDVRAEDVTCIHGVVPAIAVCVRAFTQPGDGVIIQPPVYPPFRQMIESNGRRVLNNALINENGRYRMDYEDLERKAADPRARLMVLCSPHNPVGRVWTREELARVHEICKRHGVTVASDEIHFDLVAGGAHTVYADVDPDAIVLTAPSKTFNVPGLQLANAIIRNVARRNAFREELMACGGSNISYFGYAATCAAYEGGEEWLDALLDYLRGNEALVRDFMARRFPQVRISPMEGTYLLWIDYRALGVPDAEVNQFLRQDAGWIVNAGEMFGAEGRGFVRVNIALPRPELQKALDRLAAAAQKMGY</sequence>
<accession>A0A9D1K5H1</accession>
<evidence type="ECO:0000256" key="5">
    <source>
        <dbReference type="ARBA" id="ARBA00037974"/>
    </source>
</evidence>
<keyword evidence="3" id="KW-0663">Pyridoxal phosphate</keyword>
<dbReference type="Gene3D" id="3.40.640.10">
    <property type="entry name" value="Type I PLP-dependent aspartate aminotransferase-like (Major domain)"/>
    <property type="match status" value="1"/>
</dbReference>
<dbReference type="InterPro" id="IPR004839">
    <property type="entry name" value="Aminotransferase_I/II_large"/>
</dbReference>
<organism evidence="7 8">
    <name type="scientific">Candidatus Alectryocaccomicrobium excrementavium</name>
    <dbReference type="NCBI Taxonomy" id="2840668"/>
    <lineage>
        <taxon>Bacteria</taxon>
        <taxon>Bacillati</taxon>
        <taxon>Bacillota</taxon>
        <taxon>Clostridia</taxon>
        <taxon>Candidatus Alectryocaccomicrobium</taxon>
    </lineage>
</organism>
<comment type="cofactor">
    <cofactor evidence="1">
        <name>pyridoxal 5'-phosphate</name>
        <dbReference type="ChEBI" id="CHEBI:597326"/>
    </cofactor>
</comment>
<evidence type="ECO:0000313" key="7">
    <source>
        <dbReference type="EMBL" id="HIS92474.1"/>
    </source>
</evidence>
<keyword evidence="4" id="KW-0456">Lyase</keyword>
<protein>
    <recommendedName>
        <fullName evidence="2">cysteine-S-conjugate beta-lyase</fullName>
        <ecNumber evidence="2">4.4.1.13</ecNumber>
    </recommendedName>
</protein>
<dbReference type="InterPro" id="IPR015424">
    <property type="entry name" value="PyrdxlP-dep_Trfase"/>
</dbReference>
<comment type="similarity">
    <text evidence="5">Belongs to the class-II pyridoxal-phosphate-dependent aminotransferase family. MalY/PatB cystathionine beta-lyase subfamily.</text>
</comment>
<comment type="caution">
    <text evidence="7">The sequence shown here is derived from an EMBL/GenBank/DDBJ whole genome shotgun (WGS) entry which is preliminary data.</text>
</comment>
<dbReference type="InterPro" id="IPR051798">
    <property type="entry name" value="Class-II_PLP-Dep_Aminotrans"/>
</dbReference>
<keyword evidence="7" id="KW-0032">Aminotransferase</keyword>
<dbReference type="EMBL" id="DVJN01000110">
    <property type="protein sequence ID" value="HIS92474.1"/>
    <property type="molecule type" value="Genomic_DNA"/>
</dbReference>
<dbReference type="Gene3D" id="3.90.1150.10">
    <property type="entry name" value="Aspartate Aminotransferase, domain 1"/>
    <property type="match status" value="1"/>
</dbReference>
<name>A0A9D1K5H1_9FIRM</name>
<evidence type="ECO:0000313" key="8">
    <source>
        <dbReference type="Proteomes" id="UP000824140"/>
    </source>
</evidence>
<dbReference type="GO" id="GO:0047804">
    <property type="term" value="F:cysteine-S-conjugate beta-lyase activity"/>
    <property type="evidence" value="ECO:0007669"/>
    <property type="project" value="UniProtKB-EC"/>
</dbReference>
<reference evidence="7" key="1">
    <citation type="submission" date="2020-10" db="EMBL/GenBank/DDBJ databases">
        <authorList>
            <person name="Gilroy R."/>
        </authorList>
    </citation>
    <scope>NUCLEOTIDE SEQUENCE</scope>
    <source>
        <strain evidence="7">13766</strain>
    </source>
</reference>
<keyword evidence="7" id="KW-0808">Transferase</keyword>
<dbReference type="PANTHER" id="PTHR43525:SF1">
    <property type="entry name" value="PROTEIN MALY"/>
    <property type="match status" value="1"/>
</dbReference>
<dbReference type="InterPro" id="IPR015422">
    <property type="entry name" value="PyrdxlP-dep_Trfase_small"/>
</dbReference>
<evidence type="ECO:0000256" key="1">
    <source>
        <dbReference type="ARBA" id="ARBA00001933"/>
    </source>
</evidence>
<dbReference type="Pfam" id="PF00155">
    <property type="entry name" value="Aminotran_1_2"/>
    <property type="match status" value="1"/>
</dbReference>
<dbReference type="InterPro" id="IPR015421">
    <property type="entry name" value="PyrdxlP-dep_Trfase_major"/>
</dbReference>